<evidence type="ECO:0000313" key="2">
    <source>
        <dbReference type="EMBL" id="MDJ1370756.1"/>
    </source>
</evidence>
<accession>A0ABT7C7X0</accession>
<sequence length="558" mass="59275">MQLDLLVTAERILTLEADADGQPRVATRMGLMGDRIVGFDADLDGLEARRTEEFPGRTIVPGFIDAHCHTTWWGLGLNGAPVGEARGLDEFYEVLRAEVAKLGDDEDAWVYGIGFSESHHGGLVPDLATVDEITGTRPMYIRNASGHSALANTATLRRIGAFEPGFQDPEGGVVVRDASGAFTGLVEETAQELLQSLILPYPIEQIVAALDAATLKYAEQGITSFTEAGIGGGWIGHSPVEMAAYQAAREQGKLHARAQLMPAMDAVVPLTGNDRDFAGSGSAAGLSLGIRTGFGDEQLSLGPVKVFTDGSLLGGTAAVTESFCGHDHNVGYLLSSPEELREQIRCVYRAGWAIAAHAIGDAAIDLALDVIEECQNEYGTIHAASGERIPSRIEHFGITRQDQVERAGRLGVAVAPQYGFIHTFGELMVSRVGEGRRDLLYRGRSLRDAGVIVAGSSDSPVVDNNVRRAMQAAVDRRGSDGSVIGSREGLSREEALRLYTEWAAEATGQLSNRGTLAVGKLADFVVLDSSPLEAEDLGALEVLATFVGGAATFDARTS</sequence>
<proteinExistence type="predicted"/>
<dbReference type="Pfam" id="PF07969">
    <property type="entry name" value="Amidohydro_3"/>
    <property type="match status" value="1"/>
</dbReference>
<comment type="caution">
    <text evidence="2">The sequence shown here is derived from an EMBL/GenBank/DDBJ whole genome shotgun (WGS) entry which is preliminary data.</text>
</comment>
<dbReference type="Gene3D" id="2.30.40.10">
    <property type="entry name" value="Urease, subunit C, domain 1"/>
    <property type="match status" value="1"/>
</dbReference>
<dbReference type="Gene3D" id="3.20.20.140">
    <property type="entry name" value="Metal-dependent hydrolases"/>
    <property type="match status" value="1"/>
</dbReference>
<dbReference type="PANTHER" id="PTHR22642">
    <property type="entry name" value="IMIDAZOLONEPROPIONASE"/>
    <property type="match status" value="1"/>
</dbReference>
<dbReference type="InterPro" id="IPR033932">
    <property type="entry name" value="YtcJ-like"/>
</dbReference>
<dbReference type="InterPro" id="IPR011059">
    <property type="entry name" value="Metal-dep_hydrolase_composite"/>
</dbReference>
<dbReference type="Gene3D" id="3.10.310.70">
    <property type="match status" value="1"/>
</dbReference>
<dbReference type="InterPro" id="IPR013108">
    <property type="entry name" value="Amidohydro_3"/>
</dbReference>
<dbReference type="InterPro" id="IPR032466">
    <property type="entry name" value="Metal_Hydrolase"/>
</dbReference>
<dbReference type="SUPFAM" id="SSF51556">
    <property type="entry name" value="Metallo-dependent hydrolases"/>
    <property type="match status" value="1"/>
</dbReference>
<protein>
    <submittedName>
        <fullName evidence="2">Amidohydrolase</fullName>
    </submittedName>
</protein>
<evidence type="ECO:0000259" key="1">
    <source>
        <dbReference type="Pfam" id="PF07969"/>
    </source>
</evidence>
<reference evidence="2" key="2">
    <citation type="journal article" date="2022" name="Sci. Rep.">
        <title>In silico prediction of the enzymes involved in the degradation of the herbicide molinate by Gulosibacter molinativorax ON4T.</title>
        <authorList>
            <person name="Lopes A.R."/>
            <person name="Bunin E."/>
            <person name="Viana A.T."/>
            <person name="Froufe H."/>
            <person name="Munoz-Merida A."/>
            <person name="Pinho D."/>
            <person name="Figueiredo J."/>
            <person name="Barroso C."/>
            <person name="Vaz-Moreira I."/>
            <person name="Bellanger X."/>
            <person name="Egas C."/>
            <person name="Nunes O.C."/>
        </authorList>
    </citation>
    <scope>NUCLEOTIDE SEQUENCE</scope>
    <source>
        <strain evidence="2">ON4</strain>
    </source>
</reference>
<feature type="domain" description="Amidohydrolase 3" evidence="1">
    <location>
        <begin position="56"/>
        <end position="550"/>
    </location>
</feature>
<dbReference type="PANTHER" id="PTHR22642:SF2">
    <property type="entry name" value="PROTEIN LONG AFTER FAR-RED 3"/>
    <property type="match status" value="1"/>
</dbReference>
<organism evidence="2 3">
    <name type="scientific">Gulosibacter molinativorax</name>
    <dbReference type="NCBI Taxonomy" id="256821"/>
    <lineage>
        <taxon>Bacteria</taxon>
        <taxon>Bacillati</taxon>
        <taxon>Actinomycetota</taxon>
        <taxon>Actinomycetes</taxon>
        <taxon>Micrococcales</taxon>
        <taxon>Microbacteriaceae</taxon>
        <taxon>Gulosibacter</taxon>
    </lineage>
</organism>
<keyword evidence="3" id="KW-1185">Reference proteome</keyword>
<reference evidence="2" key="1">
    <citation type="submission" date="2018-03" db="EMBL/GenBank/DDBJ databases">
        <authorList>
            <person name="Nunes O.C."/>
            <person name="Lopes A.R."/>
            <person name="Froufe H."/>
            <person name="Munoz-Merida A."/>
            <person name="Barroso C."/>
            <person name="Egas C."/>
        </authorList>
    </citation>
    <scope>NUCLEOTIDE SEQUENCE</scope>
    <source>
        <strain evidence="2">ON4</strain>
    </source>
</reference>
<dbReference type="SUPFAM" id="SSF51338">
    <property type="entry name" value="Composite domain of metallo-dependent hydrolases"/>
    <property type="match status" value="1"/>
</dbReference>
<name>A0ABT7C7X0_9MICO</name>
<evidence type="ECO:0000313" key="3">
    <source>
        <dbReference type="Proteomes" id="UP001170379"/>
    </source>
</evidence>
<dbReference type="EMBL" id="PXVD01000006">
    <property type="protein sequence ID" value="MDJ1370756.1"/>
    <property type="molecule type" value="Genomic_DNA"/>
</dbReference>
<dbReference type="CDD" id="cd01300">
    <property type="entry name" value="YtcJ_like"/>
    <property type="match status" value="1"/>
</dbReference>
<gene>
    <name evidence="2" type="ORF">C7K25_05155</name>
</gene>
<dbReference type="Proteomes" id="UP001170379">
    <property type="component" value="Unassembled WGS sequence"/>
</dbReference>